<reference evidence="3 4" key="1">
    <citation type="submission" date="2017-01" db="EMBL/GenBank/DDBJ databases">
        <authorList>
            <person name="Erauso G."/>
        </authorList>
    </citation>
    <scope>NUCLEOTIDE SEQUENCE [LARGE SCALE GENOMIC DNA]</scope>
    <source>
        <strain evidence="3">MESINF1</strain>
    </source>
</reference>
<dbReference type="Pfam" id="PF02645">
    <property type="entry name" value="DegV"/>
    <property type="match status" value="1"/>
</dbReference>
<dbReference type="AlphaFoldDB" id="A0A7Z7PNW0"/>
<evidence type="ECO:0000256" key="1">
    <source>
        <dbReference type="ARBA" id="ARBA00003238"/>
    </source>
</evidence>
<sequence>MIGIIVDSGCDLPEAIKEKTNVRVIPLKVVLEGKEYRDNIDITTEQLLEFMENKFPKTSLPGYNDIGQAFESLYKEGVKEIVFVGISSGLSGTLGLVKRFSEDFIKNNPDSKVHIVDSKNISIASGLVAMRGVELSEQGATFDEVVLAVEEAVKKSKVFFCIPVLKYLKAGGRIGKVSATIGDILDLKPVITVGEDGIYHSVSKDRGMRRAVNTTVRKLLEYISGKKARFVAAYTSDRSEKSLEYFRTIVETLESQGIKNIITGQISQSLVAHTGPGLIGVAALVE</sequence>
<evidence type="ECO:0000256" key="2">
    <source>
        <dbReference type="ARBA" id="ARBA00023121"/>
    </source>
</evidence>
<dbReference type="Gene3D" id="3.30.1180.10">
    <property type="match status" value="1"/>
</dbReference>
<dbReference type="PANTHER" id="PTHR33434:SF3">
    <property type="entry name" value="DEGV DOMAIN-CONTAINING PROTEIN YITS"/>
    <property type="match status" value="1"/>
</dbReference>
<dbReference type="PROSITE" id="PS51482">
    <property type="entry name" value="DEGV"/>
    <property type="match status" value="1"/>
</dbReference>
<dbReference type="SUPFAM" id="SSF82549">
    <property type="entry name" value="DAK1/DegV-like"/>
    <property type="match status" value="1"/>
</dbReference>
<dbReference type="InterPro" id="IPR043168">
    <property type="entry name" value="DegV_C"/>
</dbReference>
<organism evidence="3 4">
    <name type="scientific">Mesotoga infera</name>
    <dbReference type="NCBI Taxonomy" id="1236046"/>
    <lineage>
        <taxon>Bacteria</taxon>
        <taxon>Thermotogati</taxon>
        <taxon>Thermotogota</taxon>
        <taxon>Thermotogae</taxon>
        <taxon>Kosmotogales</taxon>
        <taxon>Kosmotogaceae</taxon>
        <taxon>Mesotoga</taxon>
    </lineage>
</organism>
<comment type="function">
    <text evidence="1">May bind long-chain fatty acids, such as palmitate, and may play a role in lipid transport or fatty acid metabolism.</text>
</comment>
<dbReference type="Proteomes" id="UP000250796">
    <property type="component" value="Chromosome MESINF"/>
</dbReference>
<dbReference type="InterPro" id="IPR050270">
    <property type="entry name" value="DegV_domain_contain"/>
</dbReference>
<evidence type="ECO:0000313" key="4">
    <source>
        <dbReference type="Proteomes" id="UP000250796"/>
    </source>
</evidence>
<name>A0A7Z7PNW0_9BACT</name>
<dbReference type="Gene3D" id="3.40.50.10170">
    <property type="match status" value="1"/>
</dbReference>
<dbReference type="GO" id="GO:0008289">
    <property type="term" value="F:lipid binding"/>
    <property type="evidence" value="ECO:0007669"/>
    <property type="project" value="UniProtKB-KW"/>
</dbReference>
<gene>
    <name evidence="3" type="ORF">MESINF_1247</name>
</gene>
<dbReference type="InterPro" id="IPR003797">
    <property type="entry name" value="DegV"/>
</dbReference>
<protein>
    <submittedName>
        <fullName evidence="3">EDD domain protein, DegV family</fullName>
    </submittedName>
</protein>
<dbReference type="KEGG" id="minf:MESINF_1247"/>
<dbReference type="EMBL" id="LS974202">
    <property type="protein sequence ID" value="SSC12691.1"/>
    <property type="molecule type" value="Genomic_DNA"/>
</dbReference>
<dbReference type="PANTHER" id="PTHR33434">
    <property type="entry name" value="DEGV DOMAIN-CONTAINING PROTEIN DR_1986-RELATED"/>
    <property type="match status" value="1"/>
</dbReference>
<accession>A0A7Z7PNW0</accession>
<keyword evidence="2" id="KW-0446">Lipid-binding</keyword>
<evidence type="ECO:0000313" key="3">
    <source>
        <dbReference type="EMBL" id="SSC12691.1"/>
    </source>
</evidence>
<keyword evidence="4" id="KW-1185">Reference proteome</keyword>
<dbReference type="NCBIfam" id="TIGR00762">
    <property type="entry name" value="DegV"/>
    <property type="match status" value="1"/>
</dbReference>
<proteinExistence type="predicted"/>
<dbReference type="RefSeq" id="WP_169698958.1">
    <property type="nucleotide sequence ID" value="NZ_LS974202.1"/>
</dbReference>